<dbReference type="Gene3D" id="1.10.8.50">
    <property type="match status" value="1"/>
</dbReference>
<keyword evidence="6" id="KW-0234">DNA repair</keyword>
<evidence type="ECO:0000256" key="5">
    <source>
        <dbReference type="ARBA" id="ARBA00023125"/>
    </source>
</evidence>
<dbReference type="GO" id="GO:0006284">
    <property type="term" value="P:base-excision repair"/>
    <property type="evidence" value="ECO:0007669"/>
    <property type="project" value="InterPro"/>
</dbReference>
<keyword evidence="3" id="KW-0227">DNA damage</keyword>
<comment type="similarity">
    <text evidence="2">Belongs to the FPG family.</text>
</comment>
<dbReference type="GO" id="GO:0003684">
    <property type="term" value="F:damaged DNA binding"/>
    <property type="evidence" value="ECO:0007669"/>
    <property type="project" value="InterPro"/>
</dbReference>
<accession>A0A7S2XJ90</accession>
<evidence type="ECO:0000256" key="7">
    <source>
        <dbReference type="ARBA" id="ARBA00023239"/>
    </source>
</evidence>
<dbReference type="Pfam" id="PF01149">
    <property type="entry name" value="Fapy_DNA_glyco"/>
    <property type="match status" value="1"/>
</dbReference>
<feature type="compositionally biased region" description="Basic residues" evidence="10">
    <location>
        <begin position="329"/>
        <end position="339"/>
    </location>
</feature>
<evidence type="ECO:0000256" key="3">
    <source>
        <dbReference type="ARBA" id="ARBA00022763"/>
    </source>
</evidence>
<dbReference type="SUPFAM" id="SSF46946">
    <property type="entry name" value="S13-like H2TH domain"/>
    <property type="match status" value="1"/>
</dbReference>
<evidence type="ECO:0000256" key="10">
    <source>
        <dbReference type="SAM" id="MobiDB-lite"/>
    </source>
</evidence>
<dbReference type="InterPro" id="IPR010979">
    <property type="entry name" value="Ribosomal_uS13-like_H2TH"/>
</dbReference>
<dbReference type="InterPro" id="IPR012319">
    <property type="entry name" value="FPG_cat"/>
</dbReference>
<gene>
    <name evidence="12" type="ORF">ASEP1449_LOCUS2887</name>
</gene>
<dbReference type="SMART" id="SM00898">
    <property type="entry name" value="Fapy_DNA_glyco"/>
    <property type="match status" value="1"/>
</dbReference>
<feature type="compositionally biased region" description="Polar residues" evidence="10">
    <location>
        <begin position="283"/>
        <end position="292"/>
    </location>
</feature>
<evidence type="ECO:0000313" key="12">
    <source>
        <dbReference type="EMBL" id="CAD9811063.1"/>
    </source>
</evidence>
<feature type="domain" description="Formamidopyrimidine-DNA glycosylase catalytic" evidence="11">
    <location>
        <begin position="2"/>
        <end position="133"/>
    </location>
</feature>
<proteinExistence type="inferred from homology"/>
<evidence type="ECO:0000259" key="11">
    <source>
        <dbReference type="PROSITE" id="PS51068"/>
    </source>
</evidence>
<name>A0A7S2XJ90_9STRA</name>
<evidence type="ECO:0000256" key="8">
    <source>
        <dbReference type="ARBA" id="ARBA00023268"/>
    </source>
</evidence>
<dbReference type="PROSITE" id="PS51068">
    <property type="entry name" value="FPG_CAT"/>
    <property type="match status" value="1"/>
</dbReference>
<dbReference type="GO" id="GO:0005634">
    <property type="term" value="C:nucleus"/>
    <property type="evidence" value="ECO:0007669"/>
    <property type="project" value="TreeGrafter"/>
</dbReference>
<evidence type="ECO:0000256" key="2">
    <source>
        <dbReference type="ARBA" id="ARBA00009409"/>
    </source>
</evidence>
<keyword evidence="8" id="KW-0511">Multifunctional enzyme</keyword>
<dbReference type="InterPro" id="IPR035937">
    <property type="entry name" value="FPG_N"/>
</dbReference>
<dbReference type="PANTHER" id="PTHR22993">
    <property type="entry name" value="FORMAMIDOPYRIMIDINE-DNA GLYCOSYLASE"/>
    <property type="match status" value="1"/>
</dbReference>
<dbReference type="AlphaFoldDB" id="A0A7S2XJ90"/>
<dbReference type="InterPro" id="IPR015886">
    <property type="entry name" value="H2TH_FPG"/>
</dbReference>
<protein>
    <recommendedName>
        <fullName evidence="11">Formamidopyrimidine-DNA glycosylase catalytic domain-containing protein</fullName>
    </recommendedName>
</protein>
<comment type="catalytic activity">
    <reaction evidence="1">
        <text>Hydrolysis of DNA containing ring-opened 7-methylguanine residues, releasing 2,6-diamino-4-hydroxy-5-(N-methyl)formamidopyrimidine.</text>
        <dbReference type="EC" id="3.2.2.23"/>
    </reaction>
</comment>
<keyword evidence="7" id="KW-0456">Lyase</keyword>
<dbReference type="GO" id="GO:0003906">
    <property type="term" value="F:DNA-(apurinic or apyrimidinic site) endonuclease activity"/>
    <property type="evidence" value="ECO:0007669"/>
    <property type="project" value="InterPro"/>
</dbReference>
<feature type="region of interest" description="Disordered" evidence="10">
    <location>
        <begin position="283"/>
        <end position="339"/>
    </location>
</feature>
<dbReference type="GO" id="GO:0016829">
    <property type="term" value="F:lyase activity"/>
    <property type="evidence" value="ECO:0007669"/>
    <property type="project" value="UniProtKB-KW"/>
</dbReference>
<dbReference type="Pfam" id="PF06831">
    <property type="entry name" value="H2TH"/>
    <property type="match status" value="1"/>
</dbReference>
<sequence>MPELPEVENFRRLLLPLVSKAGTLSLECTSSAPPRKFPSALDFKALHKNCRVSRVERKGKLICLVLECIQKVQNQKCVYLFLHMGMTGRISTPDMIPKLVELKDDSEYPPPYTHLVLKTDLAEASYSDPRKFGSVRLSTSLEDGFGELAPDALFLCGPTTATTLDGLVGKQMGIKGLLLDQKRVMSGIGNWVADEVLYQSRIHPDQTHLSRPQVEALGTIIQFVLSTAVACLDRNEEFPSDWLFHCRWGKRKKTAIQDPKGRAVTFLTSASRTSAIVPSIQRKTAPTKNSAKMTPLNPKSQDEVVTAQKKKKRPAKEPSTLTNDEILIKKRKSPRLSSK</sequence>
<dbReference type="EMBL" id="HBHQ01004342">
    <property type="protein sequence ID" value="CAD9811063.1"/>
    <property type="molecule type" value="Transcribed_RNA"/>
</dbReference>
<organism evidence="12">
    <name type="scientific">Attheya septentrionalis</name>
    <dbReference type="NCBI Taxonomy" id="420275"/>
    <lineage>
        <taxon>Eukaryota</taxon>
        <taxon>Sar</taxon>
        <taxon>Stramenopiles</taxon>
        <taxon>Ochrophyta</taxon>
        <taxon>Bacillariophyta</taxon>
        <taxon>Coscinodiscophyceae</taxon>
        <taxon>Chaetocerotophycidae</taxon>
        <taxon>Chaetocerotales</taxon>
        <taxon>Attheyaceae</taxon>
        <taxon>Attheya</taxon>
    </lineage>
</organism>
<keyword evidence="4" id="KW-0378">Hydrolase</keyword>
<dbReference type="PANTHER" id="PTHR22993:SF9">
    <property type="entry name" value="FORMAMIDOPYRIMIDINE-DNA GLYCOSYLASE"/>
    <property type="match status" value="1"/>
</dbReference>
<dbReference type="SUPFAM" id="SSF81624">
    <property type="entry name" value="N-terminal domain of MutM-like DNA repair proteins"/>
    <property type="match status" value="1"/>
</dbReference>
<dbReference type="Gene3D" id="3.20.190.10">
    <property type="entry name" value="MutM-like, N-terminal"/>
    <property type="match status" value="1"/>
</dbReference>
<evidence type="ECO:0000256" key="9">
    <source>
        <dbReference type="ARBA" id="ARBA00023295"/>
    </source>
</evidence>
<dbReference type="GO" id="GO:0008270">
    <property type="term" value="F:zinc ion binding"/>
    <property type="evidence" value="ECO:0007669"/>
    <property type="project" value="InterPro"/>
</dbReference>
<evidence type="ECO:0000256" key="1">
    <source>
        <dbReference type="ARBA" id="ARBA00001668"/>
    </source>
</evidence>
<dbReference type="SMART" id="SM01232">
    <property type="entry name" value="H2TH"/>
    <property type="match status" value="1"/>
</dbReference>
<keyword evidence="5" id="KW-0238">DNA-binding</keyword>
<dbReference type="GO" id="GO:0008534">
    <property type="term" value="F:oxidized purine nucleobase lesion DNA N-glycosylase activity"/>
    <property type="evidence" value="ECO:0007669"/>
    <property type="project" value="UniProtKB-EC"/>
</dbReference>
<keyword evidence="9" id="KW-0326">Glycosidase</keyword>
<evidence type="ECO:0000256" key="4">
    <source>
        <dbReference type="ARBA" id="ARBA00022801"/>
    </source>
</evidence>
<evidence type="ECO:0000256" key="6">
    <source>
        <dbReference type="ARBA" id="ARBA00023204"/>
    </source>
</evidence>
<reference evidence="12" key="1">
    <citation type="submission" date="2021-01" db="EMBL/GenBank/DDBJ databases">
        <authorList>
            <person name="Corre E."/>
            <person name="Pelletier E."/>
            <person name="Niang G."/>
            <person name="Scheremetjew M."/>
            <person name="Finn R."/>
            <person name="Kale V."/>
            <person name="Holt S."/>
            <person name="Cochrane G."/>
            <person name="Meng A."/>
            <person name="Brown T."/>
            <person name="Cohen L."/>
        </authorList>
    </citation>
    <scope>NUCLEOTIDE SEQUENCE</scope>
    <source>
        <strain evidence="12">CCMP2084</strain>
    </source>
</reference>